<organism evidence="2">
    <name type="scientific">uncultured Solirubrobacteraceae bacterium</name>
    <dbReference type="NCBI Taxonomy" id="1162706"/>
    <lineage>
        <taxon>Bacteria</taxon>
        <taxon>Bacillati</taxon>
        <taxon>Actinomycetota</taxon>
        <taxon>Thermoleophilia</taxon>
        <taxon>Solirubrobacterales</taxon>
        <taxon>Solirubrobacteraceae</taxon>
        <taxon>environmental samples</taxon>
    </lineage>
</organism>
<feature type="region of interest" description="Disordered" evidence="1">
    <location>
        <begin position="1"/>
        <end position="54"/>
    </location>
</feature>
<proteinExistence type="predicted"/>
<dbReference type="AlphaFoldDB" id="A0A6J4U1R2"/>
<accession>A0A6J4U1R2</accession>
<evidence type="ECO:0000313" key="2">
    <source>
        <dbReference type="EMBL" id="CAA9536069.1"/>
    </source>
</evidence>
<feature type="region of interest" description="Disordered" evidence="1">
    <location>
        <begin position="134"/>
        <end position="181"/>
    </location>
</feature>
<feature type="non-terminal residue" evidence="2">
    <location>
        <position position="181"/>
    </location>
</feature>
<feature type="compositionally biased region" description="Basic residues" evidence="1">
    <location>
        <begin position="134"/>
        <end position="157"/>
    </location>
</feature>
<feature type="non-terminal residue" evidence="2">
    <location>
        <position position="1"/>
    </location>
</feature>
<name>A0A6J4U1R2_9ACTN</name>
<dbReference type="GO" id="GO:0016740">
    <property type="term" value="F:transferase activity"/>
    <property type="evidence" value="ECO:0007669"/>
    <property type="project" value="UniProtKB-KW"/>
</dbReference>
<keyword evidence="2" id="KW-0808">Transferase</keyword>
<reference evidence="2" key="1">
    <citation type="submission" date="2020-02" db="EMBL/GenBank/DDBJ databases">
        <authorList>
            <person name="Meier V. D."/>
        </authorList>
    </citation>
    <scope>NUCLEOTIDE SEQUENCE</scope>
    <source>
        <strain evidence="2">AVDCRST_MAG85</strain>
    </source>
</reference>
<feature type="compositionally biased region" description="Basic and acidic residues" evidence="1">
    <location>
        <begin position="22"/>
        <end position="34"/>
    </location>
</feature>
<gene>
    <name evidence="2" type="ORF">AVDCRST_MAG85-4132</name>
</gene>
<dbReference type="EMBL" id="CADCVT010000468">
    <property type="protein sequence ID" value="CAA9536069.1"/>
    <property type="molecule type" value="Genomic_DNA"/>
</dbReference>
<feature type="compositionally biased region" description="Low complexity" evidence="1">
    <location>
        <begin position="164"/>
        <end position="181"/>
    </location>
</feature>
<evidence type="ECO:0000256" key="1">
    <source>
        <dbReference type="SAM" id="MobiDB-lite"/>
    </source>
</evidence>
<protein>
    <submittedName>
        <fullName evidence="2">Acetyltransferase, GNAT family</fullName>
    </submittedName>
</protein>
<sequence length="181" mass="19371">GRVDHRAPAPAPLARRRPCRLRGLERRSRGDAPLHRAAGWRAERRAAAPHRRRARPARLGAVGTRGARARAAARLHRPGAGALHGALHARGGDRLAPGALALGARPGERGGPRVAGVRIRRARPCGGRRLHLHRQRALARGHAPHRHDTRPGRRLRAPGHPGGPSAEAARPLPAAATRARL</sequence>